<dbReference type="AlphaFoldDB" id="A0A8T4HAJ2"/>
<gene>
    <name evidence="1" type="ORF">J5U18_11300</name>
</gene>
<proteinExistence type="predicted"/>
<organism evidence="1 2">
    <name type="scientific">Rhinopithecimicrobium faecis</name>
    <dbReference type="NCBI Taxonomy" id="2820698"/>
    <lineage>
        <taxon>Bacteria</taxon>
        <taxon>Pseudomonadati</taxon>
        <taxon>Bacteroidota</taxon>
        <taxon>Sphingobacteriia</taxon>
        <taxon>Sphingobacteriales</taxon>
        <taxon>Sphingobacteriaceae</taxon>
        <taxon>Rhinopithecimicrobium</taxon>
    </lineage>
</organism>
<accession>A0A8T4HAJ2</accession>
<evidence type="ECO:0000313" key="1">
    <source>
        <dbReference type="EMBL" id="MBP3944130.1"/>
    </source>
</evidence>
<keyword evidence="2" id="KW-1185">Reference proteome</keyword>
<sequence length="256" mass="28450">MIKIYQQRSNIPLAFLTISSISLLSLVGCSSLYSPNVPASPMFKNRGEAYVAGNIDFRTQVAVSAGVAVTDHVAIIGNASTVSKDEGNAVNKQKLAEIGLGYFTTFGDNKRQVLEVYGGYGRGNFQEQQLRSSTTGFALVDDVKADFKKYFVQVNFSSTKRDKIKLFGEEQELSYGTMLRLSQLTMHNTMHNAMPAANERNFFLEPVFFTRLGLTKSLQLQYTTGMNIGLQKNEYLKAGHPIFSFGILYNFGRTIN</sequence>
<dbReference type="Proteomes" id="UP000679691">
    <property type="component" value="Unassembled WGS sequence"/>
</dbReference>
<name>A0A8T4HAJ2_9SPHI</name>
<protein>
    <submittedName>
        <fullName evidence="1">Uncharacterized protein</fullName>
    </submittedName>
</protein>
<dbReference type="PROSITE" id="PS51257">
    <property type="entry name" value="PROKAR_LIPOPROTEIN"/>
    <property type="match status" value="1"/>
</dbReference>
<dbReference type="RefSeq" id="WP_353547636.1">
    <property type="nucleotide sequence ID" value="NZ_JAGKSB010000013.1"/>
</dbReference>
<evidence type="ECO:0000313" key="2">
    <source>
        <dbReference type="Proteomes" id="UP000679691"/>
    </source>
</evidence>
<dbReference type="EMBL" id="JAGKSB010000013">
    <property type="protein sequence ID" value="MBP3944130.1"/>
    <property type="molecule type" value="Genomic_DNA"/>
</dbReference>
<comment type="caution">
    <text evidence="1">The sequence shown here is derived from an EMBL/GenBank/DDBJ whole genome shotgun (WGS) entry which is preliminary data.</text>
</comment>
<reference evidence="1" key="1">
    <citation type="submission" date="2021-03" db="EMBL/GenBank/DDBJ databases">
        <authorList>
            <person name="Lu T."/>
            <person name="Wang Q."/>
            <person name="Han X."/>
        </authorList>
    </citation>
    <scope>NUCLEOTIDE SEQUENCE</scope>
    <source>
        <strain evidence="1">WQ 2009</strain>
    </source>
</reference>